<dbReference type="InterPro" id="IPR032810">
    <property type="entry name" value="CCA-adding_enz_C"/>
</dbReference>
<dbReference type="InterPro" id="IPR043519">
    <property type="entry name" value="NT_sf"/>
</dbReference>
<name>A0A1U7J9L1_9CYAN</name>
<evidence type="ECO:0000259" key="13">
    <source>
        <dbReference type="Pfam" id="PF12627"/>
    </source>
</evidence>
<comment type="similarity">
    <text evidence="2 11">Belongs to the tRNA nucleotidyltransferase/poly(A) polymerase family.</text>
</comment>
<dbReference type="PANTHER" id="PTHR47545">
    <property type="entry name" value="MULTIFUNCTIONAL CCA PROTEIN"/>
    <property type="match status" value="1"/>
</dbReference>
<evidence type="ECO:0000256" key="10">
    <source>
        <dbReference type="ARBA" id="ARBA00022884"/>
    </source>
</evidence>
<dbReference type="InterPro" id="IPR050124">
    <property type="entry name" value="tRNA_CCA-adding_enzyme"/>
</dbReference>
<evidence type="ECO:0000256" key="8">
    <source>
        <dbReference type="ARBA" id="ARBA00022741"/>
    </source>
</evidence>
<evidence type="ECO:0000256" key="7">
    <source>
        <dbReference type="ARBA" id="ARBA00022723"/>
    </source>
</evidence>
<evidence type="ECO:0000256" key="9">
    <source>
        <dbReference type="ARBA" id="ARBA00022842"/>
    </source>
</evidence>
<dbReference type="CDD" id="cd05398">
    <property type="entry name" value="NT_ClassII-CCAase"/>
    <property type="match status" value="1"/>
</dbReference>
<evidence type="ECO:0000256" key="4">
    <source>
        <dbReference type="ARBA" id="ARBA00022679"/>
    </source>
</evidence>
<evidence type="ECO:0000256" key="3">
    <source>
        <dbReference type="ARBA" id="ARBA00022555"/>
    </source>
</evidence>
<dbReference type="STRING" id="549789.NIES30_05740"/>
<feature type="domain" description="tRNA nucleotidyltransferase/poly(A) polymerase RNA and SrmB- binding" evidence="13">
    <location>
        <begin position="161"/>
        <end position="221"/>
    </location>
</feature>
<keyword evidence="6" id="KW-0548">Nucleotidyltransferase</keyword>
<dbReference type="GO" id="GO:0000166">
    <property type="term" value="F:nucleotide binding"/>
    <property type="evidence" value="ECO:0007669"/>
    <property type="project" value="UniProtKB-KW"/>
</dbReference>
<sequence>MATEKSALSPKTWPFSVSLLPQQAYLVGGSVRDALLHRQADYLDLDFVLPERAIATAKSIAQHYSAGFVVLDTEHQIARVVFPHATVDFAQQVGPTIYSDLQRRDFTINAIAYSPHSETLLDPLDGCADLARKTLCMVAAENLEDDPLRLLRAYRQAAQLGFSLDPTTQQTIRGLAPALGRMAAERVRGELDCLLSQPEGSILLSLAWQDGLLQTWLPEVDRIHLDRLATIDQLAAQYHERWPDFSYLLHSWVKEQTPPGLHRSWLKAVKLSQLLPPDLASAETTLAKLKYSRAEQQAVLSILRGWQYLHQHQSDTLLPPGQQYQLFRTAGASFGGVALLSLAYGMPEALILPLVERYLTPNDPVAHPQPLVTGKDLVQGLALKPGPKIGELLEAVHLAQAEGLVSSREEALEWVKRQL</sequence>
<keyword evidence="3" id="KW-0820">tRNA-binding</keyword>
<protein>
    <submittedName>
        <fullName evidence="15">tRNA nucleotidyltransferase</fullName>
    </submittedName>
</protein>
<keyword evidence="4 11" id="KW-0808">Transferase</keyword>
<evidence type="ECO:0000259" key="12">
    <source>
        <dbReference type="Pfam" id="PF01743"/>
    </source>
</evidence>
<dbReference type="Gene3D" id="3.30.460.10">
    <property type="entry name" value="Beta Polymerase, domain 2"/>
    <property type="match status" value="1"/>
</dbReference>
<keyword evidence="9" id="KW-0460">Magnesium</keyword>
<evidence type="ECO:0000313" key="15">
    <source>
        <dbReference type="EMBL" id="OKH50193.1"/>
    </source>
</evidence>
<evidence type="ECO:0000259" key="14">
    <source>
        <dbReference type="Pfam" id="PF13735"/>
    </source>
</evidence>
<keyword evidence="10 11" id="KW-0694">RNA-binding</keyword>
<reference evidence="15 16" key="1">
    <citation type="submission" date="2016-11" db="EMBL/GenBank/DDBJ databases">
        <title>Draft Genome Sequences of Nine Cyanobacterial Strains from Diverse Habitats.</title>
        <authorList>
            <person name="Zhu T."/>
            <person name="Hou S."/>
            <person name="Lu X."/>
            <person name="Hess W.R."/>
        </authorList>
    </citation>
    <scope>NUCLEOTIDE SEQUENCE [LARGE SCALE GENOMIC DNA]</scope>
    <source>
        <strain evidence="15 16">NIES-30</strain>
    </source>
</reference>
<dbReference type="PANTHER" id="PTHR47545:SF2">
    <property type="entry name" value="CC-ADDING TRNA NUCLEOTIDYLTRANSFERASE"/>
    <property type="match status" value="1"/>
</dbReference>
<dbReference type="Pfam" id="PF01743">
    <property type="entry name" value="PolyA_pol"/>
    <property type="match status" value="1"/>
</dbReference>
<dbReference type="EMBL" id="MRCG01000002">
    <property type="protein sequence ID" value="OKH50193.1"/>
    <property type="molecule type" value="Genomic_DNA"/>
</dbReference>
<evidence type="ECO:0000256" key="11">
    <source>
        <dbReference type="RuleBase" id="RU003953"/>
    </source>
</evidence>
<dbReference type="SUPFAM" id="SSF81891">
    <property type="entry name" value="Poly A polymerase C-terminal region-like"/>
    <property type="match status" value="1"/>
</dbReference>
<proteinExistence type="inferred from homology"/>
<evidence type="ECO:0000256" key="6">
    <source>
        <dbReference type="ARBA" id="ARBA00022695"/>
    </source>
</evidence>
<gene>
    <name evidence="15" type="ORF">NIES30_05740</name>
</gene>
<keyword evidence="16" id="KW-1185">Reference proteome</keyword>
<dbReference type="InterPro" id="IPR002646">
    <property type="entry name" value="PolA_pol_head_dom"/>
</dbReference>
<dbReference type="AlphaFoldDB" id="A0A1U7J9L1"/>
<keyword evidence="8" id="KW-0547">Nucleotide-binding</keyword>
<evidence type="ECO:0000256" key="2">
    <source>
        <dbReference type="ARBA" id="ARBA00007265"/>
    </source>
</evidence>
<accession>A0A1U7J9L1</accession>
<feature type="domain" description="CCA-adding enzyme C-terminal" evidence="14">
    <location>
        <begin position="273"/>
        <end position="414"/>
    </location>
</feature>
<dbReference type="Pfam" id="PF13735">
    <property type="entry name" value="tRNA_NucTran2_2"/>
    <property type="match status" value="1"/>
</dbReference>
<evidence type="ECO:0000313" key="16">
    <source>
        <dbReference type="Proteomes" id="UP000185557"/>
    </source>
</evidence>
<dbReference type="GO" id="GO:0000049">
    <property type="term" value="F:tRNA binding"/>
    <property type="evidence" value="ECO:0007669"/>
    <property type="project" value="UniProtKB-KW"/>
</dbReference>
<dbReference type="RefSeq" id="WP_073607433.1">
    <property type="nucleotide sequence ID" value="NZ_MRCG01000002.1"/>
</dbReference>
<keyword evidence="7" id="KW-0479">Metal-binding</keyword>
<evidence type="ECO:0000256" key="1">
    <source>
        <dbReference type="ARBA" id="ARBA00001946"/>
    </source>
</evidence>
<dbReference type="GO" id="GO:0008033">
    <property type="term" value="P:tRNA processing"/>
    <property type="evidence" value="ECO:0007669"/>
    <property type="project" value="UniProtKB-KW"/>
</dbReference>
<comment type="cofactor">
    <cofactor evidence="1">
        <name>Mg(2+)</name>
        <dbReference type="ChEBI" id="CHEBI:18420"/>
    </cofactor>
</comment>
<keyword evidence="5" id="KW-0819">tRNA processing</keyword>
<dbReference type="Pfam" id="PF12627">
    <property type="entry name" value="PolyA_pol_RNAbd"/>
    <property type="match status" value="1"/>
</dbReference>
<feature type="domain" description="Poly A polymerase head" evidence="12">
    <location>
        <begin position="24"/>
        <end position="135"/>
    </location>
</feature>
<dbReference type="GO" id="GO:0046872">
    <property type="term" value="F:metal ion binding"/>
    <property type="evidence" value="ECO:0007669"/>
    <property type="project" value="UniProtKB-KW"/>
</dbReference>
<dbReference type="GO" id="GO:0016779">
    <property type="term" value="F:nucleotidyltransferase activity"/>
    <property type="evidence" value="ECO:0007669"/>
    <property type="project" value="UniProtKB-KW"/>
</dbReference>
<dbReference type="Proteomes" id="UP000185557">
    <property type="component" value="Unassembled WGS sequence"/>
</dbReference>
<evidence type="ECO:0000256" key="5">
    <source>
        <dbReference type="ARBA" id="ARBA00022694"/>
    </source>
</evidence>
<dbReference type="InterPro" id="IPR032828">
    <property type="entry name" value="PolyA_RNA-bd"/>
</dbReference>
<dbReference type="SUPFAM" id="SSF81301">
    <property type="entry name" value="Nucleotidyltransferase"/>
    <property type="match status" value="1"/>
</dbReference>
<comment type="caution">
    <text evidence="15">The sequence shown here is derived from an EMBL/GenBank/DDBJ whole genome shotgun (WGS) entry which is preliminary data.</text>
</comment>
<dbReference type="Gene3D" id="1.10.3090.10">
    <property type="entry name" value="cca-adding enzyme, domain 2"/>
    <property type="match status" value="1"/>
</dbReference>
<organism evidence="15 16">
    <name type="scientific">Phormidium tenue NIES-30</name>
    <dbReference type="NCBI Taxonomy" id="549789"/>
    <lineage>
        <taxon>Bacteria</taxon>
        <taxon>Bacillati</taxon>
        <taxon>Cyanobacteriota</taxon>
        <taxon>Cyanophyceae</taxon>
        <taxon>Oscillatoriophycideae</taxon>
        <taxon>Oscillatoriales</taxon>
        <taxon>Oscillatoriaceae</taxon>
        <taxon>Phormidium</taxon>
    </lineage>
</organism>